<comment type="caution">
    <text evidence="10">The sequence shown here is derived from an EMBL/GenBank/DDBJ whole genome shotgun (WGS) entry which is preliminary data.</text>
</comment>
<comment type="subcellular location">
    <subcellularLocation>
        <location evidence="1 6">Nucleus</location>
    </subcellularLocation>
</comment>
<dbReference type="InterPro" id="IPR021151">
    <property type="entry name" value="GINS_A"/>
</dbReference>
<name>A0AAD5TGR0_9FUNG</name>
<dbReference type="Proteomes" id="UP001212152">
    <property type="component" value="Unassembled WGS sequence"/>
</dbReference>
<comment type="subunit">
    <text evidence="6">Component of the GINS complex.</text>
</comment>
<dbReference type="PANTHER" id="PTHR12914:SF2">
    <property type="entry name" value="DNA REPLICATION COMPLEX GINS PROTEIN PSF1"/>
    <property type="match status" value="1"/>
</dbReference>
<keyword evidence="11" id="KW-1185">Reference proteome</keyword>
<evidence type="ECO:0000256" key="2">
    <source>
        <dbReference type="ARBA" id="ARBA00006677"/>
    </source>
</evidence>
<protein>
    <recommendedName>
        <fullName evidence="3 6">DNA replication complex GINS protein PSF1</fullName>
    </recommendedName>
</protein>
<dbReference type="CDD" id="cd21696">
    <property type="entry name" value="GINS_B_Psf1"/>
    <property type="match status" value="1"/>
</dbReference>
<dbReference type="InterPro" id="IPR036224">
    <property type="entry name" value="GINS_bundle-like_dom_sf"/>
</dbReference>
<sequence length="245" mass="27155">MSVYGDDAHKLIRDAKRTADSPALAPYRSDLVRNVLSEMQYLSASLREIVSAHDAAVTSAHNNNAPQPPAPPPLPSSDQQNQYQDQHHHQHQHRPQPERPTAETLRGLEIAANMHRLSLERSKRCLLAYGRHRVDRLVETVWELSGGAAAGMPAEARRALSVQEAEFASAYAALVSEYRGAFLDVDVGAALVPPGDLFVEVRVLKDCGEVQTESGAVRLVKNSQHYLRRTDVEPYITAGYLRHIE</sequence>
<comment type="similarity">
    <text evidence="2 6">Belongs to the GINS1/PSF1 family.</text>
</comment>
<evidence type="ECO:0000256" key="5">
    <source>
        <dbReference type="ARBA" id="ARBA00023242"/>
    </source>
</evidence>
<dbReference type="Gene3D" id="1.20.58.1030">
    <property type="match status" value="1"/>
</dbReference>
<dbReference type="CDD" id="cd11710">
    <property type="entry name" value="GINS_A_psf1"/>
    <property type="match status" value="1"/>
</dbReference>
<comment type="function">
    <text evidence="6">Required for correct functioning of the GINS complex, a complex that plays an essential role in the initiation of DNA replication, and progression of DNA replication forks. GINS complex seems to bind preferentially to single-stranded DNA.</text>
</comment>
<gene>
    <name evidence="10" type="primary">PSF1</name>
    <name evidence="10" type="ORF">HDU87_005668</name>
</gene>
<dbReference type="InterPro" id="IPR005339">
    <property type="entry name" value="GINS_Psf1"/>
</dbReference>
<evidence type="ECO:0000256" key="3">
    <source>
        <dbReference type="ARBA" id="ARBA00015143"/>
    </source>
</evidence>
<dbReference type="Pfam" id="PF05916">
    <property type="entry name" value="Sld5"/>
    <property type="match status" value="1"/>
</dbReference>
<dbReference type="SUPFAM" id="SSF158573">
    <property type="entry name" value="GINS helical bundle-like"/>
    <property type="match status" value="2"/>
</dbReference>
<evidence type="ECO:0000259" key="8">
    <source>
        <dbReference type="Pfam" id="PF05916"/>
    </source>
</evidence>
<dbReference type="GO" id="GO:1902983">
    <property type="term" value="P:DNA strand elongation involved in mitotic DNA replication"/>
    <property type="evidence" value="ECO:0007669"/>
    <property type="project" value="TreeGrafter"/>
</dbReference>
<dbReference type="EMBL" id="JADGJQ010000047">
    <property type="protein sequence ID" value="KAJ3175840.1"/>
    <property type="molecule type" value="Genomic_DNA"/>
</dbReference>
<organism evidence="10 11">
    <name type="scientific">Geranomyces variabilis</name>
    <dbReference type="NCBI Taxonomy" id="109894"/>
    <lineage>
        <taxon>Eukaryota</taxon>
        <taxon>Fungi</taxon>
        <taxon>Fungi incertae sedis</taxon>
        <taxon>Chytridiomycota</taxon>
        <taxon>Chytridiomycota incertae sedis</taxon>
        <taxon>Chytridiomycetes</taxon>
        <taxon>Spizellomycetales</taxon>
        <taxon>Powellomycetaceae</taxon>
        <taxon>Geranomyces</taxon>
    </lineage>
</organism>
<feature type="domain" description="GINS subunit" evidence="8">
    <location>
        <begin position="112"/>
        <end position="180"/>
    </location>
</feature>
<dbReference type="InterPro" id="IPR056783">
    <property type="entry name" value="PSF1_C"/>
</dbReference>
<evidence type="ECO:0000256" key="7">
    <source>
        <dbReference type="SAM" id="MobiDB-lite"/>
    </source>
</evidence>
<feature type="domain" description="DNA replication complex GINS protein PSF1 C-terminal" evidence="9">
    <location>
        <begin position="196"/>
        <end position="244"/>
    </location>
</feature>
<dbReference type="PANTHER" id="PTHR12914">
    <property type="entry name" value="PARTNER OF SLD5"/>
    <property type="match status" value="1"/>
</dbReference>
<evidence type="ECO:0000256" key="4">
    <source>
        <dbReference type="ARBA" id="ARBA00022705"/>
    </source>
</evidence>
<dbReference type="AlphaFoldDB" id="A0AAD5TGR0"/>
<evidence type="ECO:0000256" key="6">
    <source>
        <dbReference type="RuleBase" id="RU368085"/>
    </source>
</evidence>
<evidence type="ECO:0000259" key="9">
    <source>
        <dbReference type="Pfam" id="PF24997"/>
    </source>
</evidence>
<feature type="region of interest" description="Disordered" evidence="7">
    <location>
        <begin position="58"/>
        <end position="101"/>
    </location>
</feature>
<evidence type="ECO:0000313" key="11">
    <source>
        <dbReference type="Proteomes" id="UP001212152"/>
    </source>
</evidence>
<keyword evidence="4 6" id="KW-0235">DNA replication</keyword>
<accession>A0AAD5TGR0</accession>
<dbReference type="GO" id="GO:0000811">
    <property type="term" value="C:GINS complex"/>
    <property type="evidence" value="ECO:0007669"/>
    <property type="project" value="UniProtKB-UniRule"/>
</dbReference>
<evidence type="ECO:0000256" key="1">
    <source>
        <dbReference type="ARBA" id="ARBA00004123"/>
    </source>
</evidence>
<keyword evidence="5 6" id="KW-0539">Nucleus</keyword>
<proteinExistence type="inferred from homology"/>
<feature type="compositionally biased region" description="Pro residues" evidence="7">
    <location>
        <begin position="66"/>
        <end position="75"/>
    </location>
</feature>
<reference evidence="10" key="1">
    <citation type="submission" date="2020-05" db="EMBL/GenBank/DDBJ databases">
        <title>Phylogenomic resolution of chytrid fungi.</title>
        <authorList>
            <person name="Stajich J.E."/>
            <person name="Amses K."/>
            <person name="Simmons R."/>
            <person name="Seto K."/>
            <person name="Myers J."/>
            <person name="Bonds A."/>
            <person name="Quandt C.A."/>
            <person name="Barry K."/>
            <person name="Liu P."/>
            <person name="Grigoriev I."/>
            <person name="Longcore J.E."/>
            <person name="James T.Y."/>
        </authorList>
    </citation>
    <scope>NUCLEOTIDE SEQUENCE</scope>
    <source>
        <strain evidence="10">JEL0379</strain>
    </source>
</reference>
<dbReference type="Pfam" id="PF24997">
    <property type="entry name" value="PSF1_C"/>
    <property type="match status" value="1"/>
</dbReference>
<evidence type="ECO:0000313" key="10">
    <source>
        <dbReference type="EMBL" id="KAJ3175840.1"/>
    </source>
</evidence>